<gene>
    <name evidence="2" type="ORF">ELY37_09625</name>
</gene>
<dbReference type="RefSeq" id="WP_126981686.1">
    <property type="nucleotide sequence ID" value="NZ_RZHD01000005.1"/>
</dbReference>
<feature type="transmembrane region" description="Helical" evidence="1">
    <location>
        <begin position="44"/>
        <end position="64"/>
    </location>
</feature>
<organism evidence="2 3">
    <name type="scientific">Vreelandella populi</name>
    <dbReference type="NCBI Taxonomy" id="2498858"/>
    <lineage>
        <taxon>Bacteria</taxon>
        <taxon>Pseudomonadati</taxon>
        <taxon>Pseudomonadota</taxon>
        <taxon>Gammaproteobacteria</taxon>
        <taxon>Oceanospirillales</taxon>
        <taxon>Halomonadaceae</taxon>
        <taxon>Vreelandella</taxon>
    </lineage>
</organism>
<reference evidence="2 3" key="1">
    <citation type="submission" date="2018-12" db="EMBL/GenBank/DDBJ databases">
        <title>three novel Halomonas strain isolated from plants.</title>
        <authorList>
            <person name="Sun C."/>
        </authorList>
    </citation>
    <scope>NUCLEOTIDE SEQUENCE [LARGE SCALE GENOMIC DNA]</scope>
    <source>
        <strain evidence="2 3">RC</strain>
    </source>
</reference>
<name>A0A3S0WNC2_9GAMM</name>
<keyword evidence="3" id="KW-1185">Reference proteome</keyword>
<dbReference type="AlphaFoldDB" id="A0A3S0WNC2"/>
<comment type="caution">
    <text evidence="2">The sequence shown here is derived from an EMBL/GenBank/DDBJ whole genome shotgun (WGS) entry which is preliminary data.</text>
</comment>
<protein>
    <submittedName>
        <fullName evidence="2">Uncharacterized protein</fullName>
    </submittedName>
</protein>
<evidence type="ECO:0000313" key="2">
    <source>
        <dbReference type="EMBL" id="RUR46239.1"/>
    </source>
</evidence>
<keyword evidence="1" id="KW-0812">Transmembrane</keyword>
<evidence type="ECO:0000313" key="3">
    <source>
        <dbReference type="Proteomes" id="UP000286912"/>
    </source>
</evidence>
<sequence length="281" mass="32228">MNNQELKRKIFRLHRNYSISILVAIIVILLSIHATDAPKLYENISFASTMSSLILSIIAIIYALQTSGTLASSLNKIQKISTRLNKTSIKIEKSNINLSKKIDLIPSEFAFLKEKIDNSHKVLENLNFNDKNDKDESIDSNYELPETLIEAYVERANRSLLDILMLFTLVHKKKSNVKINDMIFSSDSDLITGLAIGVLQTIISLKLIKYKKTTSKDNEVYIKLVEMNESLKDLVERKYAETYSTDRDEDTEDKEDTGFNLPLDYDGRIRKLNEIIHEYSL</sequence>
<proteinExistence type="predicted"/>
<dbReference type="EMBL" id="RZHD01000005">
    <property type="protein sequence ID" value="RUR46239.1"/>
    <property type="molecule type" value="Genomic_DNA"/>
</dbReference>
<dbReference type="Proteomes" id="UP000286912">
    <property type="component" value="Unassembled WGS sequence"/>
</dbReference>
<accession>A0A3S0WNC2</accession>
<keyword evidence="1" id="KW-0472">Membrane</keyword>
<evidence type="ECO:0000256" key="1">
    <source>
        <dbReference type="SAM" id="Phobius"/>
    </source>
</evidence>
<keyword evidence="1" id="KW-1133">Transmembrane helix</keyword>